<dbReference type="RefSeq" id="XP_021869488.1">
    <property type="nucleotide sequence ID" value="XM_022019158.1"/>
</dbReference>
<feature type="region of interest" description="Disordered" evidence="1">
    <location>
        <begin position="348"/>
        <end position="371"/>
    </location>
</feature>
<feature type="compositionally biased region" description="Polar residues" evidence="1">
    <location>
        <begin position="114"/>
        <end position="125"/>
    </location>
</feature>
<protein>
    <submittedName>
        <fullName evidence="2">Uncharacterized protein</fullName>
    </submittedName>
</protein>
<feature type="compositionally biased region" description="Low complexity" evidence="1">
    <location>
        <begin position="130"/>
        <end position="147"/>
    </location>
</feature>
<gene>
    <name evidence="2" type="ORF">BD324DRAFT_682647</name>
</gene>
<proteinExistence type="predicted"/>
<evidence type="ECO:0000256" key="1">
    <source>
        <dbReference type="SAM" id="MobiDB-lite"/>
    </source>
</evidence>
<comment type="caution">
    <text evidence="2">The sequence shown here is derived from an EMBL/GenBank/DDBJ whole genome shotgun (WGS) entry which is preliminary data.</text>
</comment>
<feature type="compositionally biased region" description="Basic residues" evidence="1">
    <location>
        <begin position="357"/>
        <end position="371"/>
    </location>
</feature>
<dbReference type="GeneID" id="33560967"/>
<name>A0A1Y1UB80_9TREE</name>
<evidence type="ECO:0000313" key="3">
    <source>
        <dbReference type="Proteomes" id="UP000193218"/>
    </source>
</evidence>
<reference evidence="2 3" key="1">
    <citation type="submission" date="2017-03" db="EMBL/GenBank/DDBJ databases">
        <title>Widespread Adenine N6-methylation of Active Genes in Fungi.</title>
        <authorList>
            <consortium name="DOE Joint Genome Institute"/>
            <person name="Mondo S.J."/>
            <person name="Dannebaum R.O."/>
            <person name="Kuo R.C."/>
            <person name="Louie K.B."/>
            <person name="Bewick A.J."/>
            <person name="Labutti K."/>
            <person name="Haridas S."/>
            <person name="Kuo A."/>
            <person name="Salamov A."/>
            <person name="Ahrendt S.R."/>
            <person name="Lau R."/>
            <person name="Bowen B.P."/>
            <person name="Lipzen A."/>
            <person name="Sullivan W."/>
            <person name="Andreopoulos W.B."/>
            <person name="Clum A."/>
            <person name="Lindquist E."/>
            <person name="Daum C."/>
            <person name="Northen T.R."/>
            <person name="Ramamoorthy G."/>
            <person name="Schmitz R.J."/>
            <person name="Gryganskyi A."/>
            <person name="Culley D."/>
            <person name="Magnuson J."/>
            <person name="James T.Y."/>
            <person name="O'Malley M.A."/>
            <person name="Stajich J.E."/>
            <person name="Spatafora J.W."/>
            <person name="Visel A."/>
            <person name="Grigoriev I.V."/>
        </authorList>
    </citation>
    <scope>NUCLEOTIDE SEQUENCE [LARGE SCALE GENOMIC DNA]</scope>
    <source>
        <strain evidence="2 3">NRRL Y-17943</strain>
    </source>
</reference>
<feature type="region of interest" description="Disordered" evidence="1">
    <location>
        <begin position="20"/>
        <end position="188"/>
    </location>
</feature>
<dbReference type="EMBL" id="NBSH01000011">
    <property type="protein sequence ID" value="ORX35298.1"/>
    <property type="molecule type" value="Genomic_DNA"/>
</dbReference>
<dbReference type="AlphaFoldDB" id="A0A1Y1UB80"/>
<accession>A0A1Y1UB80</accession>
<keyword evidence="3" id="KW-1185">Reference proteome</keyword>
<sequence length="371" mass="40702">MPWQALIPCLPCFFRGQSEEVEVEDENAERRPLFPPPNTVLSPPRRRPTLPPLQPDSLPSASDTALVSSTRTTTPARLSAVGRGWSSPGLSSKSRERLGSISRAYQGRMHRLTQHSQPTTPSAEQSLYHPRAPSTASSALSAALSPRRQNHSFRHTTPSSPAGPSMPGDDDSRGYIGNVNSLASPRLPQADHHLLGRSVSEPRSLSHMAQDDPSQALFAHHQLPGTGGGTGFVARGRPRSATTVDRLSPLPRTKHYEQVITTDEEDVAENQSSTTEAHQSRAGYHQSSWSLYVGRHRQADAQSLERSASLPSEIDRMLQEDGDIVDRPTRQDERDREVVRMNLGLEGLGTAAATSSRRAKRREHVKGRKGR</sequence>
<dbReference type="InParanoid" id="A0A1Y1UB80"/>
<organism evidence="2 3">
    <name type="scientific">Kockovaella imperatae</name>
    <dbReference type="NCBI Taxonomy" id="4999"/>
    <lineage>
        <taxon>Eukaryota</taxon>
        <taxon>Fungi</taxon>
        <taxon>Dikarya</taxon>
        <taxon>Basidiomycota</taxon>
        <taxon>Agaricomycotina</taxon>
        <taxon>Tremellomycetes</taxon>
        <taxon>Tremellales</taxon>
        <taxon>Cuniculitremaceae</taxon>
        <taxon>Kockovaella</taxon>
    </lineage>
</organism>
<feature type="region of interest" description="Disordered" evidence="1">
    <location>
        <begin position="219"/>
        <end position="245"/>
    </location>
</feature>
<feature type="region of interest" description="Disordered" evidence="1">
    <location>
        <begin position="262"/>
        <end position="285"/>
    </location>
</feature>
<feature type="compositionally biased region" description="Polar residues" evidence="1">
    <location>
        <begin position="57"/>
        <end position="76"/>
    </location>
</feature>
<dbReference type="OrthoDB" id="2573753at2759"/>
<dbReference type="Proteomes" id="UP000193218">
    <property type="component" value="Unassembled WGS sequence"/>
</dbReference>
<evidence type="ECO:0000313" key="2">
    <source>
        <dbReference type="EMBL" id="ORX35298.1"/>
    </source>
</evidence>